<protein>
    <submittedName>
        <fullName evidence="1">Uncharacterized protein</fullName>
    </submittedName>
</protein>
<accession>A0A644U205</accession>
<gene>
    <name evidence="1" type="ORF">SDC9_19071</name>
</gene>
<proteinExistence type="predicted"/>
<dbReference type="EMBL" id="VSSQ01000071">
    <property type="protein sequence ID" value="MPL73274.1"/>
    <property type="molecule type" value="Genomic_DNA"/>
</dbReference>
<sequence length="62" mass="6948">MMPMKIISTQSNQEFTTIRIPELSTEVVSEPSVDTLTLLCQLARIMFVAPVKTADKCVVFMN</sequence>
<comment type="caution">
    <text evidence="1">The sequence shown here is derived from an EMBL/GenBank/DDBJ whole genome shotgun (WGS) entry which is preliminary data.</text>
</comment>
<dbReference type="AlphaFoldDB" id="A0A644U205"/>
<name>A0A644U205_9ZZZZ</name>
<evidence type="ECO:0000313" key="1">
    <source>
        <dbReference type="EMBL" id="MPL73274.1"/>
    </source>
</evidence>
<reference evidence="1" key="1">
    <citation type="submission" date="2019-08" db="EMBL/GenBank/DDBJ databases">
        <authorList>
            <person name="Kucharzyk K."/>
            <person name="Murdoch R.W."/>
            <person name="Higgins S."/>
            <person name="Loffler F."/>
        </authorList>
    </citation>
    <scope>NUCLEOTIDE SEQUENCE</scope>
</reference>
<organism evidence="1">
    <name type="scientific">bioreactor metagenome</name>
    <dbReference type="NCBI Taxonomy" id="1076179"/>
    <lineage>
        <taxon>unclassified sequences</taxon>
        <taxon>metagenomes</taxon>
        <taxon>ecological metagenomes</taxon>
    </lineage>
</organism>